<dbReference type="InterPro" id="IPR007080">
    <property type="entry name" value="RNA_pol_Rpb1_1"/>
</dbReference>
<evidence type="ECO:0000256" key="8">
    <source>
        <dbReference type="ARBA" id="ARBA00022842"/>
    </source>
</evidence>
<dbReference type="Gene3D" id="1.10.274.100">
    <property type="entry name" value="RNA polymerase Rpb1, domain 3"/>
    <property type="match status" value="2"/>
</dbReference>
<reference evidence="16" key="2">
    <citation type="journal article" date="2018" name="BMC Genomics">
        <title>A manually annotated Actinidia chinensis var. chinensis (kiwifruit) genome highlights the challenges associated with draft genomes and gene prediction in plants.</title>
        <authorList>
            <person name="Pilkington S.M."/>
            <person name="Crowhurst R."/>
            <person name="Hilario E."/>
            <person name="Nardozza S."/>
            <person name="Fraser L."/>
            <person name="Peng Y."/>
            <person name="Gunaseelan K."/>
            <person name="Simpson R."/>
            <person name="Tahir J."/>
            <person name="Deroles S.C."/>
            <person name="Templeton K."/>
            <person name="Luo Z."/>
            <person name="Davy M."/>
            <person name="Cheng C."/>
            <person name="McNeilage M."/>
            <person name="Scaglione D."/>
            <person name="Liu Y."/>
            <person name="Zhang Q."/>
            <person name="Datson P."/>
            <person name="De Silva N."/>
            <person name="Gardiner S.E."/>
            <person name="Bassett H."/>
            <person name="Chagne D."/>
            <person name="McCallum J."/>
            <person name="Dzierzon H."/>
            <person name="Deng C."/>
            <person name="Wang Y.Y."/>
            <person name="Barron L."/>
            <person name="Manako K."/>
            <person name="Bowen J."/>
            <person name="Foster T.M."/>
            <person name="Erridge Z.A."/>
            <person name="Tiffin H."/>
            <person name="Waite C.N."/>
            <person name="Davies K.M."/>
            <person name="Grierson E.P."/>
            <person name="Laing W.A."/>
            <person name="Kirk R."/>
            <person name="Chen X."/>
            <person name="Wood M."/>
            <person name="Montefiori M."/>
            <person name="Brummell D.A."/>
            <person name="Schwinn K.E."/>
            <person name="Catanach A."/>
            <person name="Fullerton C."/>
            <person name="Li D."/>
            <person name="Meiyalaghan S."/>
            <person name="Nieuwenhuizen N."/>
            <person name="Read N."/>
            <person name="Prakash R."/>
            <person name="Hunter D."/>
            <person name="Zhang H."/>
            <person name="McKenzie M."/>
            <person name="Knabel M."/>
            <person name="Harris A."/>
            <person name="Allan A.C."/>
            <person name="Gleave A."/>
            <person name="Chen A."/>
            <person name="Janssen B.J."/>
            <person name="Plunkett B."/>
            <person name="Ampomah-Dwamena C."/>
            <person name="Voogd C."/>
            <person name="Leif D."/>
            <person name="Lafferty D."/>
            <person name="Souleyre E.J.F."/>
            <person name="Varkonyi-Gasic E."/>
            <person name="Gambi F."/>
            <person name="Hanley J."/>
            <person name="Yao J.L."/>
            <person name="Cheung J."/>
            <person name="David K.M."/>
            <person name="Warren B."/>
            <person name="Marsh K."/>
            <person name="Snowden K.C."/>
            <person name="Lin-Wang K."/>
            <person name="Brian L."/>
            <person name="Martinez-Sanchez M."/>
            <person name="Wang M."/>
            <person name="Ileperuma N."/>
            <person name="Macnee N."/>
            <person name="Campin R."/>
            <person name="McAtee P."/>
            <person name="Drummond R.S.M."/>
            <person name="Espley R.V."/>
            <person name="Ireland H.S."/>
            <person name="Wu R."/>
            <person name="Atkinson R.G."/>
            <person name="Karunairetnam S."/>
            <person name="Bulley S."/>
            <person name="Chunkath S."/>
            <person name="Hanley Z."/>
            <person name="Storey R."/>
            <person name="Thrimawithana A.H."/>
            <person name="Thomson S."/>
            <person name="David C."/>
            <person name="Testolin R."/>
            <person name="Huang H."/>
            <person name="Hellens R.P."/>
            <person name="Schaffer R.J."/>
        </authorList>
    </citation>
    <scope>NUCLEOTIDE SEQUENCE [LARGE SCALE GENOMIC DNA]</scope>
    <source>
        <strain evidence="16">cv. Red5</strain>
    </source>
</reference>
<proteinExistence type="inferred from homology"/>
<dbReference type="InterPro" id="IPR045867">
    <property type="entry name" value="DNA-dir_RpoC_beta_prime"/>
</dbReference>
<feature type="compositionally biased region" description="Polar residues" evidence="13">
    <location>
        <begin position="1345"/>
        <end position="1359"/>
    </location>
</feature>
<dbReference type="EC" id="2.7.7.6" evidence="12"/>
<keyword evidence="9 12" id="KW-0804">Transcription</keyword>
<name>A0A2R6QV77_ACTCC</name>
<dbReference type="InParanoid" id="A0A2R6QV77"/>
<dbReference type="GO" id="GO:0006351">
    <property type="term" value="P:DNA-templated transcription"/>
    <property type="evidence" value="ECO:0007669"/>
    <property type="project" value="InterPro"/>
</dbReference>
<dbReference type="CDD" id="cd01435">
    <property type="entry name" value="RNAP_I_RPA1_N"/>
    <property type="match status" value="1"/>
</dbReference>
<dbReference type="STRING" id="1590841.A0A2R6QV77"/>
<feature type="compositionally biased region" description="Basic residues" evidence="13">
    <location>
        <begin position="1448"/>
        <end position="1465"/>
    </location>
</feature>
<feature type="compositionally biased region" description="Basic and acidic residues" evidence="13">
    <location>
        <begin position="1550"/>
        <end position="1585"/>
    </location>
</feature>
<dbReference type="InterPro" id="IPR007083">
    <property type="entry name" value="RNA_pol_Rpb1_4"/>
</dbReference>
<dbReference type="Gene3D" id="1.10.132.30">
    <property type="match status" value="1"/>
</dbReference>
<dbReference type="Pfam" id="PF05000">
    <property type="entry name" value="RNA_pol_Rpb1_4"/>
    <property type="match status" value="1"/>
</dbReference>
<dbReference type="EMBL" id="NKQK01000012">
    <property type="protein sequence ID" value="PSS15654.1"/>
    <property type="molecule type" value="Genomic_DNA"/>
</dbReference>
<gene>
    <name evidence="15" type="ORF">CEY00_Acc13146</name>
</gene>
<dbReference type="InterPro" id="IPR015699">
    <property type="entry name" value="DNA-dir_RNA_pol1_lsu_N"/>
</dbReference>
<evidence type="ECO:0000256" key="13">
    <source>
        <dbReference type="SAM" id="MobiDB-lite"/>
    </source>
</evidence>
<dbReference type="InterPro" id="IPR000722">
    <property type="entry name" value="RNA_pol_asu"/>
</dbReference>
<evidence type="ECO:0000256" key="2">
    <source>
        <dbReference type="ARBA" id="ARBA00006460"/>
    </source>
</evidence>
<feature type="compositionally biased region" description="Acidic residues" evidence="13">
    <location>
        <begin position="1394"/>
        <end position="1411"/>
    </location>
</feature>
<evidence type="ECO:0000256" key="11">
    <source>
        <dbReference type="ARBA" id="ARBA00048552"/>
    </source>
</evidence>
<keyword evidence="5 12" id="KW-0548">Nucleotidyltransferase</keyword>
<dbReference type="FunFam" id="2.40.40.20:FF:000019">
    <property type="entry name" value="DNA-directed RNA polymerase II subunit RPB1"/>
    <property type="match status" value="1"/>
</dbReference>
<dbReference type="Pfam" id="PF04997">
    <property type="entry name" value="RNA_pol_Rpb1_1"/>
    <property type="match status" value="1"/>
</dbReference>
<keyword evidence="10" id="KW-0539">Nucleus</keyword>
<reference evidence="15 16" key="1">
    <citation type="submission" date="2017-07" db="EMBL/GenBank/DDBJ databases">
        <title>An improved, manually edited Actinidia chinensis var. chinensis (kiwifruit) genome highlights the challenges associated with draft genomes and gene prediction in plants.</title>
        <authorList>
            <person name="Pilkington S."/>
            <person name="Crowhurst R."/>
            <person name="Hilario E."/>
            <person name="Nardozza S."/>
            <person name="Fraser L."/>
            <person name="Peng Y."/>
            <person name="Gunaseelan K."/>
            <person name="Simpson R."/>
            <person name="Tahir J."/>
            <person name="Deroles S."/>
            <person name="Templeton K."/>
            <person name="Luo Z."/>
            <person name="Davy M."/>
            <person name="Cheng C."/>
            <person name="Mcneilage M."/>
            <person name="Scaglione D."/>
            <person name="Liu Y."/>
            <person name="Zhang Q."/>
            <person name="Datson P."/>
            <person name="De Silva N."/>
            <person name="Gardiner S."/>
            <person name="Bassett H."/>
            <person name="Chagne D."/>
            <person name="Mccallum J."/>
            <person name="Dzierzon H."/>
            <person name="Deng C."/>
            <person name="Wang Y.-Y."/>
            <person name="Barron N."/>
            <person name="Manako K."/>
            <person name="Bowen J."/>
            <person name="Foster T."/>
            <person name="Erridge Z."/>
            <person name="Tiffin H."/>
            <person name="Waite C."/>
            <person name="Davies K."/>
            <person name="Grierson E."/>
            <person name="Laing W."/>
            <person name="Kirk R."/>
            <person name="Chen X."/>
            <person name="Wood M."/>
            <person name="Montefiori M."/>
            <person name="Brummell D."/>
            <person name="Schwinn K."/>
            <person name="Catanach A."/>
            <person name="Fullerton C."/>
            <person name="Li D."/>
            <person name="Meiyalaghan S."/>
            <person name="Nieuwenhuizen N."/>
            <person name="Read N."/>
            <person name="Prakash R."/>
            <person name="Hunter D."/>
            <person name="Zhang H."/>
            <person name="Mckenzie M."/>
            <person name="Knabel M."/>
            <person name="Harris A."/>
            <person name="Allan A."/>
            <person name="Chen A."/>
            <person name="Janssen B."/>
            <person name="Plunkett B."/>
            <person name="Dwamena C."/>
            <person name="Voogd C."/>
            <person name="Leif D."/>
            <person name="Lafferty D."/>
            <person name="Souleyre E."/>
            <person name="Varkonyi-Gasic E."/>
            <person name="Gambi F."/>
            <person name="Hanley J."/>
            <person name="Yao J.-L."/>
            <person name="Cheung J."/>
            <person name="David K."/>
            <person name="Warren B."/>
            <person name="Marsh K."/>
            <person name="Snowden K."/>
            <person name="Lin-Wang K."/>
            <person name="Brian L."/>
            <person name="Martinez-Sanchez M."/>
            <person name="Wang M."/>
            <person name="Ileperuma N."/>
            <person name="Macnee N."/>
            <person name="Campin R."/>
            <person name="Mcatee P."/>
            <person name="Drummond R."/>
            <person name="Espley R."/>
            <person name="Ireland H."/>
            <person name="Wu R."/>
            <person name="Atkinson R."/>
            <person name="Karunairetnam S."/>
            <person name="Bulley S."/>
            <person name="Chunkath S."/>
            <person name="Hanley Z."/>
            <person name="Storey R."/>
            <person name="Thrimawithana A."/>
            <person name="Thomson S."/>
            <person name="David C."/>
            <person name="Testolin R."/>
        </authorList>
    </citation>
    <scope>NUCLEOTIDE SEQUENCE [LARGE SCALE GENOMIC DNA]</scope>
    <source>
        <strain evidence="16">cv. Red5</strain>
        <tissue evidence="15">Young leaf</tissue>
    </source>
</reference>
<evidence type="ECO:0000256" key="12">
    <source>
        <dbReference type="RuleBase" id="RU004279"/>
    </source>
</evidence>
<feature type="compositionally biased region" description="Acidic residues" evidence="13">
    <location>
        <begin position="1361"/>
        <end position="1383"/>
    </location>
</feature>
<evidence type="ECO:0000256" key="7">
    <source>
        <dbReference type="ARBA" id="ARBA00022833"/>
    </source>
</evidence>
<dbReference type="Gene3D" id="3.30.1490.180">
    <property type="entry name" value="RNA polymerase ii"/>
    <property type="match status" value="1"/>
</dbReference>
<feature type="compositionally biased region" description="Acidic residues" evidence="13">
    <location>
        <begin position="1421"/>
        <end position="1441"/>
    </location>
</feature>
<dbReference type="GO" id="GO:0005736">
    <property type="term" value="C:RNA polymerase I complex"/>
    <property type="evidence" value="ECO:0007669"/>
    <property type="project" value="TreeGrafter"/>
</dbReference>
<dbReference type="SUPFAM" id="SSF64484">
    <property type="entry name" value="beta and beta-prime subunits of DNA dependent RNA-polymerase"/>
    <property type="match status" value="1"/>
</dbReference>
<feature type="region of interest" description="Disordered" evidence="13">
    <location>
        <begin position="240"/>
        <end position="262"/>
    </location>
</feature>
<accession>A0A2R6QV77</accession>
<dbReference type="Pfam" id="PF00623">
    <property type="entry name" value="RNA_pol_Rpb1_2"/>
    <property type="match status" value="1"/>
</dbReference>
<dbReference type="Gramene" id="PSS15654">
    <property type="protein sequence ID" value="PSS15654"/>
    <property type="gene ID" value="CEY00_Acc13146"/>
</dbReference>
<dbReference type="Gene3D" id="6.10.250.2940">
    <property type="match status" value="1"/>
</dbReference>
<dbReference type="GO" id="GO:0046872">
    <property type="term" value="F:metal ion binding"/>
    <property type="evidence" value="ECO:0007669"/>
    <property type="project" value="UniProtKB-KW"/>
</dbReference>
<dbReference type="InterPro" id="IPR042102">
    <property type="entry name" value="RNA_pol_Rpb1_3_sf"/>
</dbReference>
<dbReference type="Gene3D" id="1.10.150.390">
    <property type="match status" value="1"/>
</dbReference>
<feature type="region of interest" description="Disordered" evidence="13">
    <location>
        <begin position="1343"/>
        <end position="1468"/>
    </location>
</feature>
<evidence type="ECO:0000256" key="10">
    <source>
        <dbReference type="ARBA" id="ARBA00023242"/>
    </source>
</evidence>
<comment type="caution">
    <text evidence="15">The sequence shown here is derived from an EMBL/GenBank/DDBJ whole genome shotgun (WGS) entry which is preliminary data.</text>
</comment>
<feature type="compositionally biased region" description="Basic and acidic residues" evidence="13">
    <location>
        <begin position="1384"/>
        <end position="1393"/>
    </location>
</feature>
<comment type="function">
    <text evidence="12">DNA-dependent RNA polymerase catalyzes the transcription of DNA into RNA using the four ribonucleoside triphosphates as substrates.</text>
</comment>
<dbReference type="InterPro" id="IPR007066">
    <property type="entry name" value="RNA_pol_Rpb1_3"/>
</dbReference>
<organism evidence="15 16">
    <name type="scientific">Actinidia chinensis var. chinensis</name>
    <name type="common">Chinese soft-hair kiwi</name>
    <dbReference type="NCBI Taxonomy" id="1590841"/>
    <lineage>
        <taxon>Eukaryota</taxon>
        <taxon>Viridiplantae</taxon>
        <taxon>Streptophyta</taxon>
        <taxon>Embryophyta</taxon>
        <taxon>Tracheophyta</taxon>
        <taxon>Spermatophyta</taxon>
        <taxon>Magnoliopsida</taxon>
        <taxon>eudicotyledons</taxon>
        <taxon>Gunneridae</taxon>
        <taxon>Pentapetalae</taxon>
        <taxon>asterids</taxon>
        <taxon>Ericales</taxon>
        <taxon>Actinidiaceae</taxon>
        <taxon>Actinidia</taxon>
    </lineage>
</organism>
<protein>
    <recommendedName>
        <fullName evidence="12">DNA-directed RNA polymerase subunit</fullName>
        <ecNumber evidence="12">2.7.7.6</ecNumber>
    </recommendedName>
</protein>
<dbReference type="InterPro" id="IPR007081">
    <property type="entry name" value="RNA_pol_Rpb1_5"/>
</dbReference>
<keyword evidence="16" id="KW-1185">Reference proteome</keyword>
<dbReference type="Gene3D" id="3.30.70.2850">
    <property type="match status" value="1"/>
</dbReference>
<sequence>MAHATEGVSESVEAVRFSFMKDEEVRRHSVVKITNPILLDSVVRPVPAGLYDPAMGPLDDHSPCKSCGQRSFHCPGHCGHIDLVTPVYNPLLFNMLHNLLQRTCFFCLHFRASRSEVEKRAAQLELIAKGDIVRAKSLDSISPSESIDPGDSDGSHVSCSTVHSAAETYNSEHSNQRWTSVQFIEAMAILNKFLKPRSAVCKNCNAKNPKISKPTFGWFHTIGLSDSHARANVIRGYKLGGERSDETEENPSPEVVNTDEAEGDSFVDGTNVIEGSALKRHERNERERAPREFVKQKRFSSRPLLPSEVRDIVKLLWENEAQLCSFICDIQHERFDKFRNRAGYSMFFMESVLVPPIKFRPAAKAGDAVSEHPQTVLLGKVLQCNIALGNAYVNNSERSKIVSRWMDLQQSINVVFDSKTATGQGQRLLSSGICQLLEKKEGIFRQKMMGKRVNFACRSVISPDPYLAVNEIGVPPYFAVRLTYPERVTSWNVANLRDAIINGPEIHPGATHYVDKLSTVKLPPNKKMRISMSRKLPSSRGVVTQNGKNSDYEFEGKIVYRHLRDGDIVLVNRQPTLHKPSIMAHVVRVLKGEKTLRMHYANCNTYNADFDGDEMNVHLPQDEISRAEAYNIVNANHQYIVPTRGDTVRTLIQDHIVSAVLLTMKDTFLSHNQFNQLLYGSGVFAAGRSSSIGKRCQKISTVDSEALVQPVLPAIWKPKPLWTGKQGGGLQVPGPSVPRHPISNILHVYQTYLALGWFWVKGQDKVITALLNHLTRNCTPFTVEKDGKIPSSYFGSKADVQPSKDSRSDEDGEHMLLIRKNELVHGVIDKAQFGKYGLVHTVQELYGSDTAGILLSALSRLFTVFLQIHGFTCGVDDLLILPDHDKERKKELEGEDVGEEVHYDFFKFDQSTIGPMKLQLEIEKAIHNNGQSVIASLDLKMKNRLHDKTSNLNKDLLVKGLLKPFPKNCISLMTISGAKGSTVNFQQISSCLGQQELEGKRVPRMVSGKTLPCFPRWDFSARAGGFISDRFLSGLRPQEYYFHCMAGREGLVDTAVKTSRSGYLQRCLIKNLECLKVCYDYTVRDADGSIVQFAYGEDGVDVHQTSFISQFKALVENHAIIGQKYQHDLEFNNYIKELPEGLAKKAQNYIKELNGKKISLELKEPEDLLKLVRQKYISSLAHSGEPVGVIAAQSIGEPSTQMTLNTFHHAGRGEMNVTLGIPRLQEILMTAAIDIMTPIMTCPLLEGKFKTDAECLVRKVKKVTVADIIENMEVSVLPVSIDNRQISRIYKLKMKLFESQVSSFEDYEETLEVLFLRELEDALESHLLLLSRISGIKNFIPEPRSTASQGTNEDASINGLQEDENDDGDGDDNDDERGDDLGTDAEKRKRQATDEMDYEDASEDEPSEGEVLDGLGKETDQDGNEVEIAEDGEIEAVDIEDEASKPKPRDKKTKSKSKKKKKVSAARKDYDRSIFVAAKGLDFEVHFRFTNEPHILLGQIAQRTAKKVSLKSSGKIDMCQAVMSAKNDQVLWKPIDPKSKDMKTSTSTMKNDDSKPEDDKASTPIAKNDDPKAKDDKAKTTEKDDPGRWALKTAGVDFYAFWKMQDDLDISRIYTNNIHAVLSMYGVEAARETIIREVKHVFGSYGVEIDYRHLSLIADFMTHAGGYQPMSRHGSIAGSISPFLKMSFETASKFIVEAASHEMSDNLESPSARICLGLPVKMGTGCFDLMQKLEI</sequence>
<dbReference type="GO" id="GO:0003677">
    <property type="term" value="F:DNA binding"/>
    <property type="evidence" value="ECO:0007669"/>
    <property type="project" value="InterPro"/>
</dbReference>
<evidence type="ECO:0000256" key="1">
    <source>
        <dbReference type="ARBA" id="ARBA00004123"/>
    </source>
</evidence>
<keyword evidence="3 12" id="KW-0240">DNA-directed RNA polymerase</keyword>
<dbReference type="CDD" id="cd02735">
    <property type="entry name" value="RNAP_I_Rpa1_C"/>
    <property type="match status" value="1"/>
</dbReference>
<dbReference type="InterPro" id="IPR047107">
    <property type="entry name" value="DNA-dir_RNA_pol1_lsu_C"/>
</dbReference>
<dbReference type="Gene3D" id="2.40.40.20">
    <property type="match status" value="1"/>
</dbReference>
<evidence type="ECO:0000256" key="3">
    <source>
        <dbReference type="ARBA" id="ARBA00022478"/>
    </source>
</evidence>
<dbReference type="Gene3D" id="4.10.860.120">
    <property type="entry name" value="RNA polymerase II, clamp domain"/>
    <property type="match status" value="1"/>
</dbReference>
<dbReference type="OMA" id="NREDYQQ"/>
<dbReference type="GO" id="GO:0003899">
    <property type="term" value="F:DNA-directed RNA polymerase activity"/>
    <property type="evidence" value="ECO:0007669"/>
    <property type="project" value="UniProtKB-EC"/>
</dbReference>
<keyword evidence="8" id="KW-0460">Magnesium</keyword>
<dbReference type="FunFam" id="4.10.860.120:FF:000006">
    <property type="entry name" value="DNA-directed RNA polymerase subunit"/>
    <property type="match status" value="1"/>
</dbReference>
<dbReference type="SMART" id="SM00663">
    <property type="entry name" value="RPOLA_N"/>
    <property type="match status" value="1"/>
</dbReference>
<keyword evidence="4 12" id="KW-0808">Transferase</keyword>
<dbReference type="Pfam" id="PF04983">
    <property type="entry name" value="RNA_pol_Rpb1_3"/>
    <property type="match status" value="2"/>
</dbReference>
<evidence type="ECO:0000313" key="16">
    <source>
        <dbReference type="Proteomes" id="UP000241394"/>
    </source>
</evidence>
<dbReference type="OrthoDB" id="270392at2759"/>
<feature type="domain" description="RNA polymerase N-terminal" evidence="14">
    <location>
        <begin position="345"/>
        <end position="663"/>
    </location>
</feature>
<dbReference type="PANTHER" id="PTHR19376:SF11">
    <property type="entry name" value="DNA-DIRECTED RNA POLYMERASE I SUBUNIT RPA1"/>
    <property type="match status" value="1"/>
</dbReference>
<dbReference type="FunFam" id="1.10.150.390:FF:000005">
    <property type="entry name" value="DNA-directed RNA polymerase subunit"/>
    <property type="match status" value="1"/>
</dbReference>
<comment type="similarity">
    <text evidence="2 12">Belongs to the RNA polymerase beta' chain family.</text>
</comment>
<evidence type="ECO:0000256" key="6">
    <source>
        <dbReference type="ARBA" id="ARBA00022723"/>
    </source>
</evidence>
<dbReference type="InterPro" id="IPR038120">
    <property type="entry name" value="Rpb1_funnel_sf"/>
</dbReference>
<dbReference type="Pfam" id="PF04998">
    <property type="entry name" value="RNA_pol_Rpb1_5"/>
    <property type="match status" value="1"/>
</dbReference>
<dbReference type="Proteomes" id="UP000241394">
    <property type="component" value="Chromosome LG12"/>
</dbReference>
<feature type="region of interest" description="Disordered" evidence="13">
    <location>
        <begin position="1534"/>
        <end position="1585"/>
    </location>
</feature>
<dbReference type="InterPro" id="IPR006592">
    <property type="entry name" value="RNA_pol_N"/>
</dbReference>
<dbReference type="Gene3D" id="6.20.50.80">
    <property type="match status" value="1"/>
</dbReference>
<feature type="compositionally biased region" description="Acidic residues" evidence="13">
    <location>
        <begin position="245"/>
        <end position="262"/>
    </location>
</feature>
<evidence type="ECO:0000259" key="14">
    <source>
        <dbReference type="SMART" id="SM00663"/>
    </source>
</evidence>
<evidence type="ECO:0000256" key="5">
    <source>
        <dbReference type="ARBA" id="ARBA00022695"/>
    </source>
</evidence>
<evidence type="ECO:0000313" key="15">
    <source>
        <dbReference type="EMBL" id="PSS15654.1"/>
    </source>
</evidence>
<keyword evidence="7" id="KW-0862">Zinc</keyword>
<dbReference type="PANTHER" id="PTHR19376">
    <property type="entry name" value="DNA-DIRECTED RNA POLYMERASE"/>
    <property type="match status" value="1"/>
</dbReference>
<comment type="catalytic activity">
    <reaction evidence="11 12">
        <text>RNA(n) + a ribonucleoside 5'-triphosphate = RNA(n+1) + diphosphate</text>
        <dbReference type="Rhea" id="RHEA:21248"/>
        <dbReference type="Rhea" id="RHEA-COMP:14527"/>
        <dbReference type="Rhea" id="RHEA-COMP:17342"/>
        <dbReference type="ChEBI" id="CHEBI:33019"/>
        <dbReference type="ChEBI" id="CHEBI:61557"/>
        <dbReference type="ChEBI" id="CHEBI:140395"/>
        <dbReference type="EC" id="2.7.7.6"/>
    </reaction>
</comment>
<dbReference type="InterPro" id="IPR044893">
    <property type="entry name" value="RNA_pol_Rpb1_clamp_domain"/>
</dbReference>
<evidence type="ECO:0000256" key="4">
    <source>
        <dbReference type="ARBA" id="ARBA00022679"/>
    </source>
</evidence>
<comment type="subcellular location">
    <subcellularLocation>
        <location evidence="1">Nucleus</location>
    </subcellularLocation>
</comment>
<dbReference type="FunCoup" id="A0A2R6QV77">
    <property type="interactions" value="4973"/>
</dbReference>
<keyword evidence="6" id="KW-0479">Metal-binding</keyword>
<evidence type="ECO:0000256" key="9">
    <source>
        <dbReference type="ARBA" id="ARBA00023163"/>
    </source>
</evidence>